<dbReference type="Proteomes" id="UP000500686">
    <property type="component" value="Chromosome"/>
</dbReference>
<dbReference type="RefSeq" id="WP_171111570.1">
    <property type="nucleotide sequence ID" value="NZ_CP053096.1"/>
</dbReference>
<dbReference type="AlphaFoldDB" id="A0A6M4JC79"/>
<dbReference type="KEGG" id="mmir:HLA87_02405"/>
<proteinExistence type="predicted"/>
<name>A0A6M4JC79_9MOLU</name>
<protein>
    <submittedName>
        <fullName evidence="1">Uncharacterized protein</fullName>
    </submittedName>
</protein>
<sequence>MNNSIWQNLKITNEQVGNAVGNSIVIYLPKSSKYAGYYFFHPAKLVRRQGYAFSFGFTDDFKFNLKKNGNGRYNKFDVIKEVTLSATELKEAFEKQQKGIWD</sequence>
<reference evidence="1 2" key="1">
    <citation type="submission" date="2020-05" db="EMBL/GenBank/DDBJ databases">
        <title>Novel Mycoplasma species detected in Mirounga angustirostris (northern elephant seal) from the USA.</title>
        <authorList>
            <person name="Volokhov D.V."/>
        </authorList>
    </citation>
    <scope>NUCLEOTIDE SEQUENCE [LARGE SCALE GENOMIC DNA]</scope>
    <source>
        <strain evidence="1 2">Mirounga ES2806-GEN</strain>
    </source>
</reference>
<evidence type="ECO:0000313" key="1">
    <source>
        <dbReference type="EMBL" id="QJR43626.1"/>
    </source>
</evidence>
<dbReference type="EMBL" id="CP053096">
    <property type="protein sequence ID" value="QJR43626.1"/>
    <property type="molecule type" value="Genomic_DNA"/>
</dbReference>
<accession>A0A6M4JC79</accession>
<evidence type="ECO:0000313" key="2">
    <source>
        <dbReference type="Proteomes" id="UP000500686"/>
    </source>
</evidence>
<organism evidence="1 2">
    <name type="scientific">Mycoplasma miroungigenitalium</name>
    <dbReference type="NCBI Taxonomy" id="754515"/>
    <lineage>
        <taxon>Bacteria</taxon>
        <taxon>Bacillati</taxon>
        <taxon>Mycoplasmatota</taxon>
        <taxon>Mollicutes</taxon>
        <taxon>Mycoplasmataceae</taxon>
        <taxon>Mycoplasma</taxon>
    </lineage>
</organism>
<gene>
    <name evidence="1" type="ORF">HLA87_02405</name>
</gene>
<keyword evidence="2" id="KW-1185">Reference proteome</keyword>